<evidence type="ECO:0000256" key="1">
    <source>
        <dbReference type="ARBA" id="ARBA00006270"/>
    </source>
</evidence>
<protein>
    <recommendedName>
        <fullName evidence="8">Rab-like protein 2A</fullName>
    </recommendedName>
</protein>
<dbReference type="InterPro" id="IPR027417">
    <property type="entry name" value="P-loop_NTPase"/>
</dbReference>
<dbReference type="SUPFAM" id="SSF52540">
    <property type="entry name" value="P-loop containing nucleoside triphosphate hydrolases"/>
    <property type="match status" value="1"/>
</dbReference>
<dbReference type="NCBIfam" id="TIGR00231">
    <property type="entry name" value="small_GTP"/>
    <property type="match status" value="1"/>
</dbReference>
<reference evidence="4" key="1">
    <citation type="submission" date="2021-02" db="EMBL/GenBank/DDBJ databases">
        <authorList>
            <person name="Nowell W R."/>
        </authorList>
    </citation>
    <scope>NUCLEOTIDE SEQUENCE</scope>
</reference>
<organism evidence="4 7">
    <name type="scientific">Rotaria socialis</name>
    <dbReference type="NCBI Taxonomy" id="392032"/>
    <lineage>
        <taxon>Eukaryota</taxon>
        <taxon>Metazoa</taxon>
        <taxon>Spiralia</taxon>
        <taxon>Gnathifera</taxon>
        <taxon>Rotifera</taxon>
        <taxon>Eurotatoria</taxon>
        <taxon>Bdelloidea</taxon>
        <taxon>Philodinida</taxon>
        <taxon>Philodinidae</taxon>
        <taxon>Rotaria</taxon>
    </lineage>
</organism>
<evidence type="ECO:0000313" key="4">
    <source>
        <dbReference type="EMBL" id="CAF3179459.1"/>
    </source>
</evidence>
<dbReference type="Proteomes" id="UP000663833">
    <property type="component" value="Unassembled WGS sequence"/>
</dbReference>
<dbReference type="OrthoDB" id="48625at2759"/>
<dbReference type="Proteomes" id="UP000663825">
    <property type="component" value="Unassembled WGS sequence"/>
</dbReference>
<evidence type="ECO:0000256" key="2">
    <source>
        <dbReference type="ARBA" id="ARBA00022741"/>
    </source>
</evidence>
<evidence type="ECO:0000313" key="7">
    <source>
        <dbReference type="Proteomes" id="UP000663833"/>
    </source>
</evidence>
<evidence type="ECO:0000313" key="3">
    <source>
        <dbReference type="EMBL" id="CAF3124420.1"/>
    </source>
</evidence>
<dbReference type="Gene3D" id="3.40.50.300">
    <property type="entry name" value="P-loop containing nucleotide triphosphate hydrolases"/>
    <property type="match status" value="1"/>
</dbReference>
<dbReference type="GO" id="GO:0003924">
    <property type="term" value="F:GTPase activity"/>
    <property type="evidence" value="ECO:0007669"/>
    <property type="project" value="InterPro"/>
</dbReference>
<dbReference type="Proteomes" id="UP000663869">
    <property type="component" value="Unassembled WGS sequence"/>
</dbReference>
<dbReference type="EMBL" id="CAJNYT010005710">
    <property type="protein sequence ID" value="CAF3769938.1"/>
    <property type="molecule type" value="Genomic_DNA"/>
</dbReference>
<dbReference type="PANTHER" id="PTHR47978">
    <property type="match status" value="1"/>
</dbReference>
<keyword evidence="2" id="KW-0547">Nucleotide-binding</keyword>
<dbReference type="EMBL" id="CAJNXB010001032">
    <property type="protein sequence ID" value="CAF3124420.1"/>
    <property type="molecule type" value="Genomic_DNA"/>
</dbReference>
<dbReference type="InterPro" id="IPR001806">
    <property type="entry name" value="Small_GTPase"/>
</dbReference>
<dbReference type="Pfam" id="PF00071">
    <property type="entry name" value="Ras"/>
    <property type="match status" value="1"/>
</dbReference>
<dbReference type="Proteomes" id="UP000663872">
    <property type="component" value="Unassembled WGS sequence"/>
</dbReference>
<evidence type="ECO:0000313" key="6">
    <source>
        <dbReference type="EMBL" id="CAF3769938.1"/>
    </source>
</evidence>
<comment type="similarity">
    <text evidence="1">Belongs to the small GTPase superfamily. Rab family.</text>
</comment>
<dbReference type="SMART" id="SM00176">
    <property type="entry name" value="RAN"/>
    <property type="match status" value="1"/>
</dbReference>
<dbReference type="FunFam" id="3.40.50.300:FF:001447">
    <property type="entry name" value="Ras-related protein Rab-1B"/>
    <property type="match status" value="1"/>
</dbReference>
<dbReference type="EMBL" id="CAJNYU010000913">
    <property type="protein sequence ID" value="CAF3396846.1"/>
    <property type="molecule type" value="Genomic_DNA"/>
</dbReference>
<dbReference type="EMBL" id="CAJNYD010000019">
    <property type="protein sequence ID" value="CAF3179459.1"/>
    <property type="molecule type" value="Genomic_DNA"/>
</dbReference>
<evidence type="ECO:0008006" key="8">
    <source>
        <dbReference type="Google" id="ProtNLM"/>
    </source>
</evidence>
<dbReference type="SMART" id="SM00174">
    <property type="entry name" value="RHO"/>
    <property type="match status" value="1"/>
</dbReference>
<name>A0A817Q1C7_9BILA</name>
<gene>
    <name evidence="5" type="ORF">FME351_LOCUS8680</name>
    <name evidence="6" type="ORF">GRG538_LOCUS32445</name>
    <name evidence="4" type="ORF">LUA448_LOCUS874</name>
    <name evidence="3" type="ORF">TIS948_LOCUS8176</name>
</gene>
<comment type="caution">
    <text evidence="4">The sequence shown here is derived from an EMBL/GenBank/DDBJ whole genome shotgun (WGS) entry which is preliminary data.</text>
</comment>
<dbReference type="InterPro" id="IPR005225">
    <property type="entry name" value="Small_GTP-bd"/>
</dbReference>
<evidence type="ECO:0000313" key="5">
    <source>
        <dbReference type="EMBL" id="CAF3396846.1"/>
    </source>
</evidence>
<dbReference type="PROSITE" id="PS51419">
    <property type="entry name" value="RAB"/>
    <property type="match status" value="1"/>
</dbReference>
<proteinExistence type="inferred from homology"/>
<dbReference type="AlphaFoldDB" id="A0A817Q1C7"/>
<accession>A0A817Q1C7</accession>
<sequence>MSEPTTKNNSSTTGPLKIIVLGDSAVGKSKLLERFLINSYVGARCSTFAVNIFKHTAKVDGKQFDIEFWDTAGQEKFNNIHHSYFHQADACIMIFDATRKITYKNLDRWYNELRDIRPHIPCLCVVNKVDVAMEVTKKSFSFPKKHDMPLYYVSAADGTNVVRLFRDAIRLANAYRTGDTQDFIDQVLRELETINDDTTTKD</sequence>
<dbReference type="SMART" id="SM00175">
    <property type="entry name" value="RAB"/>
    <property type="match status" value="1"/>
</dbReference>
<dbReference type="PRINTS" id="PR00449">
    <property type="entry name" value="RASTRNSFRMNG"/>
</dbReference>
<dbReference type="SMART" id="SM00173">
    <property type="entry name" value="RAS"/>
    <property type="match status" value="1"/>
</dbReference>
<dbReference type="GO" id="GO:0005525">
    <property type="term" value="F:GTP binding"/>
    <property type="evidence" value="ECO:0007669"/>
    <property type="project" value="InterPro"/>
</dbReference>